<dbReference type="InterPro" id="IPR027417">
    <property type="entry name" value="P-loop_NTPase"/>
</dbReference>
<dbReference type="SUPFAM" id="SSF52540">
    <property type="entry name" value="P-loop containing nucleoside triphosphate hydrolases"/>
    <property type="match status" value="1"/>
</dbReference>
<dbReference type="HOGENOM" id="CLU_025569_2_0_0"/>
<reference evidence="2 3" key="1">
    <citation type="journal article" date="2003" name="Proc. Natl. Acad. Sci. U.S.A.">
        <title>Complete genome sequence of the marine planctomycete Pirellula sp. strain 1.</title>
        <authorList>
            <person name="Gloeckner F.O."/>
            <person name="Kube M."/>
            <person name="Bauer M."/>
            <person name="Teeling H."/>
            <person name="Lombardot T."/>
            <person name="Ludwig W."/>
            <person name="Gade D."/>
            <person name="Beck A."/>
            <person name="Borzym K."/>
            <person name="Heitmann K."/>
            <person name="Rabus R."/>
            <person name="Schlesner H."/>
            <person name="Amann R."/>
            <person name="Reinhardt R."/>
        </authorList>
    </citation>
    <scope>NUCLEOTIDE SEQUENCE [LARGE SCALE GENOMIC DNA]</scope>
    <source>
        <strain evidence="3">DSM 10527 / NCIMB 13988 / SH1</strain>
    </source>
</reference>
<dbReference type="EMBL" id="BX294133">
    <property type="protein sequence ID" value="CAD71584.1"/>
    <property type="molecule type" value="Genomic_DNA"/>
</dbReference>
<sequence>MMSNQTEKNGAAHEPSKAKANGSQGKKSDTDEIVQLGMQGVELWHDKSSGRTFATIQIDSHAENYCLDSQSFQRYLESRFYFEHQKAAPANSVTNAIATLKAKALFEGKEHTPRLRVAGDDHSIHIDQGDDIWQSISVDANGYAITSQTPVKFVRRSGMMPLPVPRGCDIQLLRKYINVPNEVWPLILAWLLACMRPKGPYPVLILTGEQGSAKSTTAKMLRALVDPNKSPIRAAPKGLQDLAIAANNAHVLAFDNLSHISPWCSDGLCRISTGGGFATRTLYANDEETIFEAQRPIILTGIEDVASRADLADRAIVVTLPTISSDERRSEKEIWENFNRDAPAIFGGLLDLVSAAIRGLPNVKLTSRPRMADFAEFAVAAEQQMGLQKGEWMKLYLANIDSVNQGLVDDSLIIQTLLPELSTDVLVKTPTEWLETLNDSASDEVKRQKKWPKSARQLSGELRRLAPVMRRAGIEIDFETFSTQGRTKISMHLEEEPESQEPRGRDVDGVDDLGF</sequence>
<accession>Q7UYQ8</accession>
<dbReference type="InParanoid" id="Q7UYQ8"/>
<dbReference type="AlphaFoldDB" id="Q7UYQ8"/>
<evidence type="ECO:0000256" key="1">
    <source>
        <dbReference type="SAM" id="MobiDB-lite"/>
    </source>
</evidence>
<dbReference type="KEGG" id="rba:RB444"/>
<keyword evidence="2" id="KW-0067">ATP-binding</keyword>
<dbReference type="PATRIC" id="fig|243090.15.peg.223"/>
<organism evidence="2 3">
    <name type="scientific">Rhodopirellula baltica (strain DSM 10527 / NCIMB 13988 / SH1)</name>
    <dbReference type="NCBI Taxonomy" id="243090"/>
    <lineage>
        <taxon>Bacteria</taxon>
        <taxon>Pseudomonadati</taxon>
        <taxon>Planctomycetota</taxon>
        <taxon>Planctomycetia</taxon>
        <taxon>Pirellulales</taxon>
        <taxon>Pirellulaceae</taxon>
        <taxon>Rhodopirellula</taxon>
    </lineage>
</organism>
<dbReference type="STRING" id="243090.RB444"/>
<dbReference type="GO" id="GO:0005524">
    <property type="term" value="F:ATP binding"/>
    <property type="evidence" value="ECO:0007669"/>
    <property type="project" value="UniProtKB-KW"/>
</dbReference>
<keyword evidence="3" id="KW-1185">Reference proteome</keyword>
<dbReference type="Proteomes" id="UP000001025">
    <property type="component" value="Chromosome"/>
</dbReference>
<proteinExistence type="predicted"/>
<name>Q7UYQ8_RHOBA</name>
<feature type="region of interest" description="Disordered" evidence="1">
    <location>
        <begin position="487"/>
        <end position="515"/>
    </location>
</feature>
<feature type="region of interest" description="Disordered" evidence="1">
    <location>
        <begin position="1"/>
        <end position="28"/>
    </location>
</feature>
<dbReference type="eggNOG" id="COG3378">
    <property type="taxonomic scope" value="Bacteria"/>
</dbReference>
<protein>
    <submittedName>
        <fullName evidence="2">ATP-binding protein</fullName>
    </submittedName>
</protein>
<gene>
    <name evidence="2" type="ordered locus">RB444</name>
</gene>
<dbReference type="EnsemblBacteria" id="CAD71584">
    <property type="protein sequence ID" value="CAD71584"/>
    <property type="gene ID" value="RB444"/>
</dbReference>
<evidence type="ECO:0000313" key="2">
    <source>
        <dbReference type="EMBL" id="CAD71584.1"/>
    </source>
</evidence>
<evidence type="ECO:0000313" key="3">
    <source>
        <dbReference type="Proteomes" id="UP000001025"/>
    </source>
</evidence>
<dbReference type="OrthoDB" id="266913at2"/>
<keyword evidence="2" id="KW-0547">Nucleotide-binding</keyword>